<dbReference type="PANTHER" id="PTHR22894">
    <property type="entry name" value="RING-TYPE DOMAIN-CONTAINING PROTEIN"/>
    <property type="match status" value="1"/>
</dbReference>
<comment type="caution">
    <text evidence="7">The sequence shown here is derived from an EMBL/GenBank/DDBJ whole genome shotgun (WGS) entry which is preliminary data.</text>
</comment>
<sequence>MLLSIASSKHAWVAEMWEQTGEGRCWNPRFARQIHDWELDEVETFFRKLQRRSLQAWFGIFGKYHESPIKDKKNESLKSLKEIIYILALKETTCVFWDAAWDSDNQQTAVGVSGAALGFTILFVVMLTSIIYIVSPVDIIPEGVVGILGLLDDFIIAFICFLHIAAIYRSVLVHRHGGP</sequence>
<evidence type="ECO:0000256" key="5">
    <source>
        <dbReference type="SAM" id="Phobius"/>
    </source>
</evidence>
<dbReference type="GO" id="GO:0061630">
    <property type="term" value="F:ubiquitin protein ligase activity"/>
    <property type="evidence" value="ECO:0007669"/>
    <property type="project" value="InterPro"/>
</dbReference>
<keyword evidence="2 5" id="KW-0812">Transmembrane</keyword>
<dbReference type="Proteomes" id="UP000288805">
    <property type="component" value="Unassembled WGS sequence"/>
</dbReference>
<evidence type="ECO:0000313" key="7">
    <source>
        <dbReference type="EMBL" id="RVW95672.1"/>
    </source>
</evidence>
<dbReference type="InterPro" id="IPR038896">
    <property type="entry name" value="RNF170"/>
</dbReference>
<evidence type="ECO:0000259" key="6">
    <source>
        <dbReference type="Pfam" id="PF06803"/>
    </source>
</evidence>
<evidence type="ECO:0000313" key="8">
    <source>
        <dbReference type="Proteomes" id="UP000288805"/>
    </source>
</evidence>
<keyword evidence="3 5" id="KW-1133">Transmembrane helix</keyword>
<organism evidence="7 8">
    <name type="scientific">Vitis vinifera</name>
    <name type="common">Grape</name>
    <dbReference type="NCBI Taxonomy" id="29760"/>
    <lineage>
        <taxon>Eukaryota</taxon>
        <taxon>Viridiplantae</taxon>
        <taxon>Streptophyta</taxon>
        <taxon>Embryophyta</taxon>
        <taxon>Tracheophyta</taxon>
        <taxon>Spermatophyta</taxon>
        <taxon>Magnoliopsida</taxon>
        <taxon>eudicotyledons</taxon>
        <taxon>Gunneridae</taxon>
        <taxon>Pentapetalae</taxon>
        <taxon>rosids</taxon>
        <taxon>Vitales</taxon>
        <taxon>Vitaceae</taxon>
        <taxon>Viteae</taxon>
        <taxon>Vitis</taxon>
    </lineage>
</organism>
<evidence type="ECO:0000256" key="2">
    <source>
        <dbReference type="ARBA" id="ARBA00022692"/>
    </source>
</evidence>
<evidence type="ECO:0000256" key="1">
    <source>
        <dbReference type="ARBA" id="ARBA00004127"/>
    </source>
</evidence>
<evidence type="ECO:0000256" key="3">
    <source>
        <dbReference type="ARBA" id="ARBA00022989"/>
    </source>
</evidence>
<dbReference type="InterPro" id="IPR010652">
    <property type="entry name" value="DUF1232"/>
</dbReference>
<dbReference type="PANTHER" id="PTHR22894:SF5">
    <property type="entry name" value="RING-TYPE DOMAIN-CONTAINING PROTEIN"/>
    <property type="match status" value="1"/>
</dbReference>
<protein>
    <recommendedName>
        <fullName evidence="6">DUF1232 domain-containing protein</fullName>
    </recommendedName>
</protein>
<evidence type="ECO:0000256" key="4">
    <source>
        <dbReference type="ARBA" id="ARBA00023136"/>
    </source>
</evidence>
<keyword evidence="4 5" id="KW-0472">Membrane</keyword>
<accession>A0A438IG12</accession>
<name>A0A438IG12_VITVI</name>
<dbReference type="EMBL" id="QGNW01000112">
    <property type="protein sequence ID" value="RVW95672.1"/>
    <property type="molecule type" value="Genomic_DNA"/>
</dbReference>
<proteinExistence type="predicted"/>
<feature type="transmembrane region" description="Helical" evidence="5">
    <location>
        <begin position="154"/>
        <end position="172"/>
    </location>
</feature>
<dbReference type="AlphaFoldDB" id="A0A438IG12"/>
<gene>
    <name evidence="7" type="ORF">CK203_031579</name>
</gene>
<feature type="transmembrane region" description="Helical" evidence="5">
    <location>
        <begin position="115"/>
        <end position="134"/>
    </location>
</feature>
<reference evidence="7 8" key="1">
    <citation type="journal article" date="2018" name="PLoS Genet.">
        <title>Population sequencing reveals clonal diversity and ancestral inbreeding in the grapevine cultivar Chardonnay.</title>
        <authorList>
            <person name="Roach M.J."/>
            <person name="Johnson D.L."/>
            <person name="Bohlmann J."/>
            <person name="van Vuuren H.J."/>
            <person name="Jones S.J."/>
            <person name="Pretorius I.S."/>
            <person name="Schmidt S.A."/>
            <person name="Borneman A.R."/>
        </authorList>
    </citation>
    <scope>NUCLEOTIDE SEQUENCE [LARGE SCALE GENOMIC DNA]</scope>
    <source>
        <strain evidence="8">cv. Chardonnay</strain>
        <tissue evidence="7">Leaf</tissue>
    </source>
</reference>
<dbReference type="Pfam" id="PF06803">
    <property type="entry name" value="DUF1232"/>
    <property type="match status" value="1"/>
</dbReference>
<dbReference type="GO" id="GO:0012505">
    <property type="term" value="C:endomembrane system"/>
    <property type="evidence" value="ECO:0007669"/>
    <property type="project" value="UniProtKB-SubCell"/>
</dbReference>
<comment type="subcellular location">
    <subcellularLocation>
        <location evidence="1">Endomembrane system</location>
        <topology evidence="1">Multi-pass membrane protein</topology>
    </subcellularLocation>
</comment>
<feature type="domain" description="DUF1232" evidence="6">
    <location>
        <begin position="124"/>
        <end position="158"/>
    </location>
</feature>